<dbReference type="GO" id="GO:0015267">
    <property type="term" value="F:channel activity"/>
    <property type="evidence" value="ECO:0007669"/>
    <property type="project" value="InterPro"/>
</dbReference>
<evidence type="ECO:0000256" key="4">
    <source>
        <dbReference type="ARBA" id="ARBA00023298"/>
    </source>
</evidence>
<proteinExistence type="predicted"/>
<dbReference type="GO" id="GO:0046930">
    <property type="term" value="C:pore complex"/>
    <property type="evidence" value="ECO:0007669"/>
    <property type="project" value="InterPro"/>
</dbReference>
<dbReference type="GO" id="GO:0006812">
    <property type="term" value="P:monoatomic cation transport"/>
    <property type="evidence" value="ECO:0007669"/>
    <property type="project" value="InterPro"/>
</dbReference>
<keyword evidence="3" id="KW-1052">Target cell membrane</keyword>
<protein>
    <recommendedName>
        <fullName evidence="8">DELTA-sagatoxin-Srs1a</fullName>
    </recommendedName>
</protein>
<accession>A0A4W4FDA6</accession>
<reference evidence="7" key="1">
    <citation type="journal article" date="2014" name="Science">
        <title>Nonhuman genetics. Genomic basis for the convergent evolution of electric organs.</title>
        <authorList>
            <person name="Gallant J.R."/>
            <person name="Traeger L.L."/>
            <person name="Volkening J.D."/>
            <person name="Moffett H."/>
            <person name="Chen P.H."/>
            <person name="Novina C.D."/>
            <person name="Phillips G.N.Jr."/>
            <person name="Anand R."/>
            <person name="Wells G.B."/>
            <person name="Pinch M."/>
            <person name="Guth R."/>
            <person name="Unguez G.A."/>
            <person name="Albert J.S."/>
            <person name="Zakon H.H."/>
            <person name="Samanta M.P."/>
            <person name="Sussman M.R."/>
        </authorList>
    </citation>
    <scope>NUCLEOTIDE SEQUENCE [LARGE SCALE GENOMIC DNA]</scope>
</reference>
<evidence type="ECO:0000256" key="3">
    <source>
        <dbReference type="ARBA" id="ARBA00022537"/>
    </source>
</evidence>
<dbReference type="PANTHER" id="PTHR40388:SF1">
    <property type="entry name" value="BRYOPORIN"/>
    <property type="match status" value="1"/>
</dbReference>
<keyword evidence="4" id="KW-0472">Membrane</keyword>
<name>A0A4W4FDA6_ELEEL</name>
<dbReference type="GO" id="GO:0046931">
    <property type="term" value="P:pore complex assembly"/>
    <property type="evidence" value="ECO:0007669"/>
    <property type="project" value="InterPro"/>
</dbReference>
<keyword evidence="4" id="KW-1053">Target membrane</keyword>
<dbReference type="PANTHER" id="PTHR40388">
    <property type="entry name" value="BRYOPORIN"/>
    <property type="match status" value="1"/>
</dbReference>
<dbReference type="Pfam" id="PF06369">
    <property type="entry name" value="Anemone_cytotox"/>
    <property type="match status" value="1"/>
</dbReference>
<evidence type="ECO:0000256" key="1">
    <source>
        <dbReference type="ARBA" id="ARBA00004175"/>
    </source>
</evidence>
<comment type="subcellular location">
    <subcellularLocation>
        <location evidence="2">Nematocyst</location>
    </subcellularLocation>
    <subcellularLocation>
        <location evidence="1">Target cell membrane</location>
    </subcellularLocation>
</comment>
<organism evidence="6 7">
    <name type="scientific">Electrophorus electricus</name>
    <name type="common">Electric eel</name>
    <name type="synonym">Gymnotus electricus</name>
    <dbReference type="NCBI Taxonomy" id="8005"/>
    <lineage>
        <taxon>Eukaryota</taxon>
        <taxon>Metazoa</taxon>
        <taxon>Chordata</taxon>
        <taxon>Craniata</taxon>
        <taxon>Vertebrata</taxon>
        <taxon>Euteleostomi</taxon>
        <taxon>Actinopterygii</taxon>
        <taxon>Neopterygii</taxon>
        <taxon>Teleostei</taxon>
        <taxon>Ostariophysi</taxon>
        <taxon>Gymnotiformes</taxon>
        <taxon>Gymnotoidei</taxon>
        <taxon>Gymnotidae</taxon>
        <taxon>Electrophorus</taxon>
    </lineage>
</organism>
<evidence type="ECO:0000256" key="2">
    <source>
        <dbReference type="ARBA" id="ARBA00004532"/>
    </source>
</evidence>
<dbReference type="AlphaFoldDB" id="A0A4W4FDA6"/>
<sequence>MGTSIDQISNNINTTRNVVIQITNYKLLLFLYRVYTKSGYCLSPPQPTIRKKTTEACSFTKTSDTACGAVGILTYTILTDECNSVGELVIMFSVPYDYNIYENWLALGIFNTSISCNDELFNRLYYDPSTNDCPFARGKGAGSGIAYSTGQICVKGTMSPAGKSVMKVEFWDQLSQLPLFI</sequence>
<dbReference type="Ensembl" id="ENSEEET00000023117.2">
    <property type="protein sequence ID" value="ENSEEEP00000022863.1"/>
    <property type="gene ID" value="ENSEEEG00000011097.2"/>
</dbReference>
<dbReference type="GeneTree" id="ENSGT00940000164286"/>
<dbReference type="GO" id="GO:0044218">
    <property type="term" value="C:other organism cell membrane"/>
    <property type="evidence" value="ECO:0007669"/>
    <property type="project" value="UniProtKB-KW"/>
</dbReference>
<dbReference type="InterPro" id="IPR009104">
    <property type="entry name" value="Anemon_actinoporin-like"/>
</dbReference>
<dbReference type="OMA" id="VPFDYNF"/>
<dbReference type="GO" id="GO:0042151">
    <property type="term" value="C:nematocyst"/>
    <property type="evidence" value="ECO:0007669"/>
    <property type="project" value="UniProtKB-SubCell"/>
</dbReference>
<dbReference type="SUPFAM" id="SSF63724">
    <property type="entry name" value="Cytolysin/lectin"/>
    <property type="match status" value="1"/>
</dbReference>
<evidence type="ECO:0000256" key="5">
    <source>
        <dbReference type="ARBA" id="ARBA00023331"/>
    </source>
</evidence>
<reference evidence="6" key="4">
    <citation type="submission" date="2025-08" db="UniProtKB">
        <authorList>
            <consortium name="Ensembl"/>
        </authorList>
    </citation>
    <scope>IDENTIFICATION</scope>
</reference>
<reference evidence="6" key="3">
    <citation type="submission" date="2020-05" db="EMBL/GenBank/DDBJ databases">
        <title>Electrophorus electricus (electric eel) genome, fEleEle1, primary haplotype.</title>
        <authorList>
            <person name="Myers G."/>
            <person name="Meyer A."/>
            <person name="Fedrigo O."/>
            <person name="Formenti G."/>
            <person name="Rhie A."/>
            <person name="Tracey A."/>
            <person name="Sims Y."/>
            <person name="Jarvis E.D."/>
        </authorList>
    </citation>
    <scope>NUCLEOTIDE SEQUENCE [LARGE SCALE GENOMIC DNA]</scope>
</reference>
<reference evidence="6" key="5">
    <citation type="submission" date="2025-09" db="UniProtKB">
        <authorList>
            <consortium name="Ensembl"/>
        </authorList>
    </citation>
    <scope>IDENTIFICATION</scope>
</reference>
<reference evidence="7" key="2">
    <citation type="journal article" date="2017" name="Sci. Adv.">
        <title>A tail of two voltages: Proteomic comparison of the three electric organs of the electric eel.</title>
        <authorList>
            <person name="Traeger L.L."/>
            <person name="Sabat G."/>
            <person name="Barrett-Wilt G.A."/>
            <person name="Wells G.B."/>
            <person name="Sussman M.R."/>
        </authorList>
    </citation>
    <scope>NUCLEOTIDE SEQUENCE [LARGE SCALE GENOMIC DNA]</scope>
</reference>
<keyword evidence="7" id="KW-1185">Reference proteome</keyword>
<evidence type="ECO:0008006" key="8">
    <source>
        <dbReference type="Google" id="ProtNLM"/>
    </source>
</evidence>
<evidence type="ECO:0000313" key="7">
    <source>
        <dbReference type="Proteomes" id="UP000314983"/>
    </source>
</evidence>
<keyword evidence="5" id="KW-0166">Nematocyst</keyword>
<dbReference type="Proteomes" id="UP000314983">
    <property type="component" value="Chromosome 6"/>
</dbReference>
<dbReference type="GO" id="GO:0051715">
    <property type="term" value="P:cytolysis in another organism"/>
    <property type="evidence" value="ECO:0007669"/>
    <property type="project" value="InterPro"/>
</dbReference>
<dbReference type="Gene3D" id="2.60.270.20">
    <property type="entry name" value="Cytolysin/lectin"/>
    <property type="match status" value="1"/>
</dbReference>
<dbReference type="InterPro" id="IPR050677">
    <property type="entry name" value="Actinoporin_PFT"/>
</dbReference>
<evidence type="ECO:0000313" key="6">
    <source>
        <dbReference type="Ensembl" id="ENSEEEP00000022863.1"/>
    </source>
</evidence>
<dbReference type="InterPro" id="IPR015926">
    <property type="entry name" value="Cytolysin/lectin"/>
</dbReference>